<evidence type="ECO:0000313" key="2">
    <source>
        <dbReference type="Proteomes" id="UP000757461"/>
    </source>
</evidence>
<dbReference type="EMBL" id="JABZSQ010000071">
    <property type="protein sequence ID" value="MBF1414918.1"/>
    <property type="molecule type" value="Genomic_DNA"/>
</dbReference>
<dbReference type="RefSeq" id="WP_025791441.1">
    <property type="nucleotide sequence ID" value="NZ_CAUSAX010000005.1"/>
</dbReference>
<dbReference type="Proteomes" id="UP000757461">
    <property type="component" value="Unassembled WGS sequence"/>
</dbReference>
<evidence type="ECO:0008006" key="3">
    <source>
        <dbReference type="Google" id="ProtNLM"/>
    </source>
</evidence>
<gene>
    <name evidence="1" type="ORF">HXN33_04970</name>
</gene>
<accession>A0A930N579</accession>
<dbReference type="AlphaFoldDB" id="A0A930N579"/>
<comment type="caution">
    <text evidence="1">The sequence shown here is derived from an EMBL/GenBank/DDBJ whole genome shotgun (WGS) entry which is preliminary data.</text>
</comment>
<organism evidence="1 2">
    <name type="scientific">Prevotella histicola</name>
    <dbReference type="NCBI Taxonomy" id="470565"/>
    <lineage>
        <taxon>Bacteria</taxon>
        <taxon>Pseudomonadati</taxon>
        <taxon>Bacteroidota</taxon>
        <taxon>Bacteroidia</taxon>
        <taxon>Bacteroidales</taxon>
        <taxon>Prevotellaceae</taxon>
        <taxon>Prevotella</taxon>
    </lineage>
</organism>
<protein>
    <recommendedName>
        <fullName evidence="3">Lipoprotein</fullName>
    </recommendedName>
</protein>
<dbReference type="PROSITE" id="PS51257">
    <property type="entry name" value="PROKAR_LIPOPROTEIN"/>
    <property type="match status" value="1"/>
</dbReference>
<proteinExistence type="predicted"/>
<reference evidence="1" key="1">
    <citation type="submission" date="2020-04" db="EMBL/GenBank/DDBJ databases">
        <title>Deep metagenomics examines the oral microbiome during advanced dental caries in children, revealing novel taxa and co-occurrences with host molecules.</title>
        <authorList>
            <person name="Baker J.L."/>
            <person name="Morton J.T."/>
            <person name="Dinis M."/>
            <person name="Alvarez R."/>
            <person name="Tran N.C."/>
            <person name="Knight R."/>
            <person name="Edlund A."/>
        </authorList>
    </citation>
    <scope>NUCLEOTIDE SEQUENCE</scope>
    <source>
        <strain evidence="1">JCVI_25_bin.9</strain>
    </source>
</reference>
<evidence type="ECO:0000313" key="1">
    <source>
        <dbReference type="EMBL" id="MBF1414918.1"/>
    </source>
</evidence>
<sequence length="156" mass="17175">MNKLVYVILTCIFTSIFLSSCVKEDGAGVPRAKSLFLEHSEYNVDLENDTVDALTLRWIDVMNAKYRVYLSNAYTSDVEEVSGQPVVGELNTLSLKVPYAFLKDYVEKANLLSGNYGSTDAIDIFINLTGIPIDASQPSALLPTGSTIKATIHFKK</sequence>
<name>A0A930N579_9BACT</name>